<sequence length="223" mass="25244">MFLNTYVAEIRLAGFASGNAKKNFDVLRKQFGEEIPSNSNGKIPSQGVLKRKLPPINFEVYGYADSYAMYLLIHYQFINDGINGLLDGIRWCNEKLGVGTETEEEISSPYQNMGNQSPYQNMGNQSPYQNMGNPFPYQNMGSPSPYKNMGNPSPYQNMENSPNYHPGYPLNNQIGGKPPSIKVPNKDTVNQPTHQMGYQGNYQNPRMVPSQYNMKNQDGYHNY</sequence>
<keyword evidence="2" id="KW-1185">Reference proteome</keyword>
<evidence type="ECO:0000313" key="1">
    <source>
        <dbReference type="EMBL" id="VVC43287.1"/>
    </source>
</evidence>
<dbReference type="Proteomes" id="UP000325440">
    <property type="component" value="Unassembled WGS sequence"/>
</dbReference>
<evidence type="ECO:0000313" key="2">
    <source>
        <dbReference type="Proteomes" id="UP000325440"/>
    </source>
</evidence>
<reference evidence="1 2" key="1">
    <citation type="submission" date="2019-08" db="EMBL/GenBank/DDBJ databases">
        <authorList>
            <person name="Alioto T."/>
            <person name="Alioto T."/>
            <person name="Gomez Garrido J."/>
        </authorList>
    </citation>
    <scope>NUCLEOTIDE SEQUENCE [LARGE SCALE GENOMIC DNA]</scope>
</reference>
<gene>
    <name evidence="1" type="ORF">CINCED_3A008763</name>
</gene>
<accession>A0A5E4NLM9</accession>
<name>A0A5E4NLM9_9HEMI</name>
<protein>
    <submittedName>
        <fullName evidence="1">Uncharacterized protein</fullName>
    </submittedName>
</protein>
<proteinExistence type="predicted"/>
<organism evidence="1 2">
    <name type="scientific">Cinara cedri</name>
    <dbReference type="NCBI Taxonomy" id="506608"/>
    <lineage>
        <taxon>Eukaryota</taxon>
        <taxon>Metazoa</taxon>
        <taxon>Ecdysozoa</taxon>
        <taxon>Arthropoda</taxon>
        <taxon>Hexapoda</taxon>
        <taxon>Insecta</taxon>
        <taxon>Pterygota</taxon>
        <taxon>Neoptera</taxon>
        <taxon>Paraneoptera</taxon>
        <taxon>Hemiptera</taxon>
        <taxon>Sternorrhyncha</taxon>
        <taxon>Aphidomorpha</taxon>
        <taxon>Aphidoidea</taxon>
        <taxon>Aphididae</taxon>
        <taxon>Lachninae</taxon>
        <taxon>Cinara</taxon>
    </lineage>
</organism>
<dbReference type="AlphaFoldDB" id="A0A5E4NLM9"/>
<dbReference type="EMBL" id="CABPRJ010002368">
    <property type="protein sequence ID" value="VVC43287.1"/>
    <property type="molecule type" value="Genomic_DNA"/>
</dbReference>